<dbReference type="Gene3D" id="1.10.10.2590">
    <property type="entry name" value="BEN domain"/>
    <property type="match status" value="1"/>
</dbReference>
<keyword evidence="8" id="KW-0238">DNA-binding</keyword>
<keyword evidence="10" id="KW-0539">Nucleus</keyword>
<evidence type="ECO:0000256" key="6">
    <source>
        <dbReference type="ARBA" id="ARBA00023015"/>
    </source>
</evidence>
<evidence type="ECO:0000256" key="11">
    <source>
        <dbReference type="ARBA" id="ARBA00023306"/>
    </source>
</evidence>
<dbReference type="GO" id="GO:0005634">
    <property type="term" value="C:nucleus"/>
    <property type="evidence" value="ECO:0007669"/>
    <property type="project" value="UniProtKB-SubCell"/>
</dbReference>
<keyword evidence="7" id="KW-0175">Coiled coil</keyword>
<organism evidence="13 14">
    <name type="scientific">Caerostris darwini</name>
    <dbReference type="NCBI Taxonomy" id="1538125"/>
    <lineage>
        <taxon>Eukaryota</taxon>
        <taxon>Metazoa</taxon>
        <taxon>Ecdysozoa</taxon>
        <taxon>Arthropoda</taxon>
        <taxon>Chelicerata</taxon>
        <taxon>Arachnida</taxon>
        <taxon>Araneae</taxon>
        <taxon>Araneomorphae</taxon>
        <taxon>Entelegynae</taxon>
        <taxon>Araneoidea</taxon>
        <taxon>Araneidae</taxon>
        <taxon>Caerostris</taxon>
    </lineage>
</organism>
<dbReference type="Pfam" id="PF10523">
    <property type="entry name" value="BEN"/>
    <property type="match status" value="1"/>
</dbReference>
<evidence type="ECO:0000256" key="10">
    <source>
        <dbReference type="ARBA" id="ARBA00023242"/>
    </source>
</evidence>
<dbReference type="InterPro" id="IPR018379">
    <property type="entry name" value="BEN_domain"/>
</dbReference>
<evidence type="ECO:0000256" key="7">
    <source>
        <dbReference type="ARBA" id="ARBA00023054"/>
    </source>
</evidence>
<dbReference type="GO" id="GO:0034504">
    <property type="term" value="P:protein localization to nucleus"/>
    <property type="evidence" value="ECO:0007669"/>
    <property type="project" value="TreeGrafter"/>
</dbReference>
<accession>A0AAV4VRA4</accession>
<evidence type="ECO:0000259" key="12">
    <source>
        <dbReference type="PROSITE" id="PS51457"/>
    </source>
</evidence>
<dbReference type="AlphaFoldDB" id="A0AAV4VRA4"/>
<dbReference type="SMART" id="SM01025">
    <property type="entry name" value="BEN"/>
    <property type="match status" value="1"/>
</dbReference>
<evidence type="ECO:0000256" key="4">
    <source>
        <dbReference type="ARBA" id="ARBA00022491"/>
    </source>
</evidence>
<evidence type="ECO:0000256" key="3">
    <source>
        <dbReference type="ARBA" id="ARBA00015794"/>
    </source>
</evidence>
<dbReference type="InterPro" id="IPR042343">
    <property type="entry name" value="BANP"/>
</dbReference>
<evidence type="ECO:0000256" key="2">
    <source>
        <dbReference type="ARBA" id="ARBA00009735"/>
    </source>
</evidence>
<evidence type="ECO:0000256" key="8">
    <source>
        <dbReference type="ARBA" id="ARBA00023125"/>
    </source>
</evidence>
<comment type="subcellular location">
    <subcellularLocation>
        <location evidence="1">Nucleus</location>
    </subcellularLocation>
</comment>
<comment type="caution">
    <text evidence="13">The sequence shown here is derived from an EMBL/GenBank/DDBJ whole genome shotgun (WGS) entry which is preliminary data.</text>
</comment>
<dbReference type="EMBL" id="BPLQ01013406">
    <property type="protein sequence ID" value="GIY71910.1"/>
    <property type="molecule type" value="Genomic_DNA"/>
</dbReference>
<name>A0AAV4VRA4_9ARAC</name>
<keyword evidence="11" id="KW-0131">Cell cycle</keyword>
<keyword evidence="5" id="KW-0156">Chromatin regulator</keyword>
<dbReference type="GO" id="GO:0006325">
    <property type="term" value="P:chromatin organization"/>
    <property type="evidence" value="ECO:0007669"/>
    <property type="project" value="UniProtKB-KW"/>
</dbReference>
<dbReference type="Proteomes" id="UP001054837">
    <property type="component" value="Unassembled WGS sequence"/>
</dbReference>
<evidence type="ECO:0000256" key="5">
    <source>
        <dbReference type="ARBA" id="ARBA00022853"/>
    </source>
</evidence>
<evidence type="ECO:0000256" key="1">
    <source>
        <dbReference type="ARBA" id="ARBA00004123"/>
    </source>
</evidence>
<proteinExistence type="inferred from homology"/>
<evidence type="ECO:0000313" key="13">
    <source>
        <dbReference type="EMBL" id="GIY71910.1"/>
    </source>
</evidence>
<reference evidence="13 14" key="1">
    <citation type="submission" date="2021-06" db="EMBL/GenBank/DDBJ databases">
        <title>Caerostris darwini draft genome.</title>
        <authorList>
            <person name="Kono N."/>
            <person name="Arakawa K."/>
        </authorList>
    </citation>
    <scope>NUCLEOTIDE SEQUENCE [LARGE SCALE GENOMIC DNA]</scope>
</reference>
<sequence>MNSVQCVSKVLERIVENMNSFSPDQDITHLMDSVCKIGSYALKKSLPCSLLKNVLLVVNKFQPMCNSHLASTFLNEVYQFYKTENLCVNFKLSILSCLGTAVEIEVLTLLNKCLDVHKVEDLDMIKSVVLESCLPVACAENLAMLQKANNILKKSLIFTNGNPVVGYLSYIFNKTVKSSSKSPDAICLFCEDLFHLEILFSLPQQFFCQQQQIMHLMEPPAKILRIDDSELKEMLLNMQSSFHNKLKNIEEKIEKMGSKYHLLERKVENILINIKESALKVSCPKFANVSSDSNAPKFMSVNCEEAYPNGSWLGDPNNSDLRVRCHIDPIDLQTINNSCPTAEKMALTLLDHLFDRETQARSNISGSGKHGKEQLDPLKIYGIKCHVMYMFGINHKEWMRIRQNIDSKCRFAFRRKQKGLPLTVKRCRDRMSHTNGLSIPQINGGTLPNSSLLEQNQIIEQNQNLIIPKEESTQIEYFQDQTLTIQKEEPTQVEYFQEHDLSEIIPLKLDPDAYSITFTEGIATQIIHTELGDIQVIQGTEEQLEQLKQNHNIEILSPSDLLTDPVLNVTE</sequence>
<dbReference type="PANTHER" id="PTHR16243">
    <property type="entry name" value="BTG3-ASSOCIATED NUCLEAR PROTEIN BANP"/>
    <property type="match status" value="1"/>
</dbReference>
<dbReference type="GO" id="GO:0042177">
    <property type="term" value="P:negative regulation of protein catabolic process"/>
    <property type="evidence" value="ECO:0007669"/>
    <property type="project" value="TreeGrafter"/>
</dbReference>
<gene>
    <name evidence="13" type="primary">Banp</name>
    <name evidence="13" type="ORF">CDAR_73021</name>
</gene>
<comment type="similarity">
    <text evidence="2">Belongs to the BANP/SMAR1 family.</text>
</comment>
<feature type="domain" description="BEN" evidence="12">
    <location>
        <begin position="318"/>
        <end position="416"/>
    </location>
</feature>
<evidence type="ECO:0000256" key="9">
    <source>
        <dbReference type="ARBA" id="ARBA00023163"/>
    </source>
</evidence>
<keyword evidence="6" id="KW-0805">Transcription regulation</keyword>
<dbReference type="PANTHER" id="PTHR16243:SF2">
    <property type="entry name" value="PROTEIN BANP"/>
    <property type="match status" value="1"/>
</dbReference>
<keyword evidence="14" id="KW-1185">Reference proteome</keyword>
<dbReference type="GO" id="GO:0003677">
    <property type="term" value="F:DNA binding"/>
    <property type="evidence" value="ECO:0007669"/>
    <property type="project" value="UniProtKB-KW"/>
</dbReference>
<keyword evidence="4" id="KW-0678">Repressor</keyword>
<evidence type="ECO:0000313" key="14">
    <source>
        <dbReference type="Proteomes" id="UP001054837"/>
    </source>
</evidence>
<protein>
    <recommendedName>
        <fullName evidence="3">Protein BANP</fullName>
    </recommendedName>
</protein>
<dbReference type="PROSITE" id="PS51457">
    <property type="entry name" value="BEN"/>
    <property type="match status" value="1"/>
</dbReference>
<keyword evidence="9" id="KW-0804">Transcription</keyword>